<evidence type="ECO:0000313" key="3">
    <source>
        <dbReference type="Proteomes" id="UP000650467"/>
    </source>
</evidence>
<dbReference type="Gene3D" id="3.40.630.30">
    <property type="match status" value="1"/>
</dbReference>
<gene>
    <name evidence="2" type="ORF">HXX76_007336</name>
</gene>
<dbReference type="GO" id="GO:0016747">
    <property type="term" value="F:acyltransferase activity, transferring groups other than amino-acyl groups"/>
    <property type="evidence" value="ECO:0007669"/>
    <property type="project" value="InterPro"/>
</dbReference>
<reference evidence="2" key="1">
    <citation type="journal article" date="2020" name="bioRxiv">
        <title>Comparative genomics of Chlamydomonas.</title>
        <authorList>
            <person name="Craig R.J."/>
            <person name="Hasan A.R."/>
            <person name="Ness R.W."/>
            <person name="Keightley P.D."/>
        </authorList>
    </citation>
    <scope>NUCLEOTIDE SEQUENCE</scope>
    <source>
        <strain evidence="2">SAG 7.73</strain>
    </source>
</reference>
<evidence type="ECO:0000313" key="2">
    <source>
        <dbReference type="EMBL" id="KAG2435258.1"/>
    </source>
</evidence>
<dbReference type="PANTHER" id="PTHR47876:SF2">
    <property type="entry name" value="GCN5-RELATED N-ACETYLTRANSFERASE 7, CHLOROPLASTIC"/>
    <property type="match status" value="1"/>
</dbReference>
<dbReference type="InterPro" id="IPR000182">
    <property type="entry name" value="GNAT_dom"/>
</dbReference>
<dbReference type="EMBL" id="JAEHOC010000015">
    <property type="protein sequence ID" value="KAG2435258.1"/>
    <property type="molecule type" value="Genomic_DNA"/>
</dbReference>
<dbReference type="OrthoDB" id="41532at2759"/>
<dbReference type="Pfam" id="PF00583">
    <property type="entry name" value="Acetyltransf_1"/>
    <property type="match status" value="1"/>
</dbReference>
<dbReference type="SUPFAM" id="SSF55729">
    <property type="entry name" value="Acyl-CoA N-acyltransferases (Nat)"/>
    <property type="match status" value="1"/>
</dbReference>
<sequence>MLARGAHAQRCTASQRWPVLASVGFRRARTHIGPGVLAASSAPAVHSPSGPSRLVELEVRQASNAAELRAAAYLRAISFYTYPEGRSEFAARSHRRLKADTEWEAVTQKVEGRDELYKDLDVSCFVACVADDLVQLPAPGSSAASVSGSSSGDPDRQELLAALRAGLDASAQLPADPAAGVSRQLVVGSLDLNVGHTLPSEELIGKQPKEDPRHRRAYLSNVCVAPAARRLGVARALLRVAEEEARRKGVEWLYVHVVADNQPAVALYCGAMGFEVEQAESEGYARSLQRPRRLILAKQLS</sequence>
<dbReference type="InterPro" id="IPR016181">
    <property type="entry name" value="Acyl_CoA_acyltransferase"/>
</dbReference>
<organism evidence="2 3">
    <name type="scientific">Chlamydomonas incerta</name>
    <dbReference type="NCBI Taxonomy" id="51695"/>
    <lineage>
        <taxon>Eukaryota</taxon>
        <taxon>Viridiplantae</taxon>
        <taxon>Chlorophyta</taxon>
        <taxon>core chlorophytes</taxon>
        <taxon>Chlorophyceae</taxon>
        <taxon>CS clade</taxon>
        <taxon>Chlamydomonadales</taxon>
        <taxon>Chlamydomonadaceae</taxon>
        <taxon>Chlamydomonas</taxon>
    </lineage>
</organism>
<accession>A0A835T3G6</accession>
<dbReference type="PANTHER" id="PTHR47876">
    <property type="entry name" value="OS08G0260000 PROTEIN"/>
    <property type="match status" value="1"/>
</dbReference>
<proteinExistence type="predicted"/>
<comment type="caution">
    <text evidence="2">The sequence shown here is derived from an EMBL/GenBank/DDBJ whole genome shotgun (WGS) entry which is preliminary data.</text>
</comment>
<evidence type="ECO:0000259" key="1">
    <source>
        <dbReference type="PROSITE" id="PS51186"/>
    </source>
</evidence>
<dbReference type="PROSITE" id="PS51186">
    <property type="entry name" value="GNAT"/>
    <property type="match status" value="1"/>
</dbReference>
<dbReference type="CDD" id="cd04301">
    <property type="entry name" value="NAT_SF"/>
    <property type="match status" value="1"/>
</dbReference>
<name>A0A835T3G6_CHLIN</name>
<feature type="domain" description="N-acetyltransferase" evidence="1">
    <location>
        <begin position="120"/>
        <end position="301"/>
    </location>
</feature>
<protein>
    <recommendedName>
        <fullName evidence="1">N-acetyltransferase domain-containing protein</fullName>
    </recommendedName>
</protein>
<dbReference type="Proteomes" id="UP000650467">
    <property type="component" value="Unassembled WGS sequence"/>
</dbReference>
<dbReference type="AlphaFoldDB" id="A0A835T3G6"/>
<keyword evidence="3" id="KW-1185">Reference proteome</keyword>